<dbReference type="Proteomes" id="UP000228886">
    <property type="component" value="Unassembled WGS sequence"/>
</dbReference>
<dbReference type="InterPro" id="IPR025159">
    <property type="entry name" value="AbiEi_N"/>
</dbReference>
<dbReference type="SUPFAM" id="SSF46785">
    <property type="entry name" value="Winged helix' DNA-binding domain"/>
    <property type="match status" value="1"/>
</dbReference>
<evidence type="ECO:0000313" key="2">
    <source>
        <dbReference type="EMBL" id="PIV64181.1"/>
    </source>
</evidence>
<comment type="caution">
    <text evidence="2">The sequence shown here is derived from an EMBL/GenBank/DDBJ whole genome shotgun (WGS) entry which is preliminary data.</text>
</comment>
<evidence type="ECO:0000259" key="1">
    <source>
        <dbReference type="Pfam" id="PF13338"/>
    </source>
</evidence>
<name>A0A2M7E922_9BACT</name>
<sequence length="270" mass="30516">METLSGIGKLDRQRLAEIIRVSKGSISVTEACNILNLSSPAVAKMLSRWAKKGWLSRVRRGIYIPIPLESRTTDIALEDPWIIAERLFAPCYIGGWSAAEYWGLTEQIFRTILVMTQQKPREHSPVIKGTKFLLRTISNRAMFGIKPVWKGQVRVSVSDPTRTIIDMLNDPQLGGGIRSTADIFTNYLKSEKVNIELLLEYTKLLGNGAVYKRLGFLLERFAPDKKTAINICQLSLTTGNANLDPKLEGDRLINRWRLWIPKSWSNSKGE</sequence>
<proteinExistence type="predicted"/>
<dbReference type="EMBL" id="PETL01000173">
    <property type="protein sequence ID" value="PIV64181.1"/>
    <property type="molecule type" value="Genomic_DNA"/>
</dbReference>
<evidence type="ECO:0000313" key="3">
    <source>
        <dbReference type="Proteomes" id="UP000228886"/>
    </source>
</evidence>
<dbReference type="Pfam" id="PF13338">
    <property type="entry name" value="AbiEi_4"/>
    <property type="match status" value="1"/>
</dbReference>
<reference evidence="3" key="1">
    <citation type="submission" date="2017-09" db="EMBL/GenBank/DDBJ databases">
        <title>Depth-based differentiation of microbial function through sediment-hosted aquifers and enrichment of novel symbionts in the deep terrestrial subsurface.</title>
        <authorList>
            <person name="Probst A.J."/>
            <person name="Ladd B."/>
            <person name="Jarett J.K."/>
            <person name="Geller-Mcgrath D.E."/>
            <person name="Sieber C.M.K."/>
            <person name="Emerson J.B."/>
            <person name="Anantharaman K."/>
            <person name="Thomas B.C."/>
            <person name="Malmstrom R."/>
            <person name="Stieglmeier M."/>
            <person name="Klingl A."/>
            <person name="Woyke T."/>
            <person name="Ryan C.M."/>
            <person name="Banfield J.F."/>
        </authorList>
    </citation>
    <scope>NUCLEOTIDE SEQUENCE [LARGE SCALE GENOMIC DNA]</scope>
</reference>
<dbReference type="InterPro" id="IPR036390">
    <property type="entry name" value="WH_DNA-bd_sf"/>
</dbReference>
<accession>A0A2M7E922</accession>
<dbReference type="AlphaFoldDB" id="A0A2M7E922"/>
<feature type="domain" description="AbiEi antitoxin N-terminal" evidence="1">
    <location>
        <begin position="13"/>
        <end position="64"/>
    </location>
</feature>
<gene>
    <name evidence="2" type="ORF">COS11_03525</name>
</gene>
<organism evidence="2 3">
    <name type="scientific">bacterium (Candidatus Ratteibacteria) CG01_land_8_20_14_3_00_40_19</name>
    <dbReference type="NCBI Taxonomy" id="2014290"/>
    <lineage>
        <taxon>Bacteria</taxon>
        <taxon>Candidatus Ratteibacteria</taxon>
    </lineage>
</organism>
<protein>
    <recommendedName>
        <fullName evidence="1">AbiEi antitoxin N-terminal domain-containing protein</fullName>
    </recommendedName>
</protein>